<dbReference type="Proteomes" id="UP000242942">
    <property type="component" value="Unassembled WGS sequence"/>
</dbReference>
<name>A0A1D3JFK3_PLAOA</name>
<evidence type="ECO:0000313" key="1">
    <source>
        <dbReference type="EMBL" id="SBT84518.1"/>
    </source>
</evidence>
<reference evidence="1 2" key="1">
    <citation type="submission" date="2016-06" db="EMBL/GenBank/DDBJ databases">
        <authorList>
            <consortium name="Pathogen Informatics"/>
        </authorList>
    </citation>
    <scope>NUCLEOTIDE SEQUENCE [LARGE SCALE GENOMIC DNA]</scope>
    <source>
        <strain evidence="1">PocGH01</strain>
    </source>
</reference>
<accession>A0A1D3JFK3</accession>
<dbReference type="EMBL" id="FLRI01000512">
    <property type="protein sequence ID" value="SBT84518.1"/>
    <property type="molecule type" value="Genomic_DNA"/>
</dbReference>
<dbReference type="VEuPathDB" id="PlasmoDB:PocGH01_00203200"/>
<dbReference type="AlphaFoldDB" id="A0A1D3JFK3"/>
<keyword evidence="2" id="KW-1185">Reference proteome</keyword>
<protein>
    <submittedName>
        <fullName evidence="1">PIR protein</fullName>
    </submittedName>
</protein>
<proteinExistence type="predicted"/>
<dbReference type="VEuPathDB" id="PlasmoDB:POWCR01_000196200"/>
<gene>
    <name evidence="1" type="primary">PocGH01_00203200</name>
    <name evidence="1" type="ORF">POCGH01_00203200</name>
</gene>
<sequence>MELLLNDLVNEVYKINPVYEKLFNELDKESNPEDNKGYNCESFECTDIHGSFKTELQKNFNIFKRTKSKKDIYINERILEDNHSCVLYKKGKIICANYSPYAICMEHINYFRGIINLDKLSSLSCENHEKSSFCPSNSKIQEQVTRVMTTETGGRGVVVISIRTDFTELGQSKNPKGSSLTVKHVIDDISVLGISYILYFLYKFTSFASVILHRTGCITNMWKHLQEGREELLLRDSKTENINSDNTQYNIAYTIVHYY</sequence>
<evidence type="ECO:0000313" key="2">
    <source>
        <dbReference type="Proteomes" id="UP000242942"/>
    </source>
</evidence>
<organism evidence="1 2">
    <name type="scientific">Plasmodium ovale</name>
    <name type="common">malaria parasite P. ovale</name>
    <dbReference type="NCBI Taxonomy" id="36330"/>
    <lineage>
        <taxon>Eukaryota</taxon>
        <taxon>Sar</taxon>
        <taxon>Alveolata</taxon>
        <taxon>Apicomplexa</taxon>
        <taxon>Aconoidasida</taxon>
        <taxon>Haemosporida</taxon>
        <taxon>Plasmodiidae</taxon>
        <taxon>Plasmodium</taxon>
        <taxon>Plasmodium (Plasmodium)</taxon>
    </lineage>
</organism>